<dbReference type="InterPro" id="IPR013043">
    <property type="entry name" value="DUF1595"/>
</dbReference>
<dbReference type="Pfam" id="PF07626">
    <property type="entry name" value="PSD3"/>
    <property type="match status" value="1"/>
</dbReference>
<keyword evidence="6" id="KW-0732">Signal</keyword>
<dbReference type="EMBL" id="CP036274">
    <property type="protein sequence ID" value="QDU26553.1"/>
    <property type="molecule type" value="Genomic_DNA"/>
</dbReference>
<evidence type="ECO:0000313" key="8">
    <source>
        <dbReference type="EMBL" id="QDU26553.1"/>
    </source>
</evidence>
<dbReference type="AlphaFoldDB" id="A0A517Y8K2"/>
<dbReference type="Pfam" id="PF07631">
    <property type="entry name" value="PSD4"/>
    <property type="match status" value="1"/>
</dbReference>
<dbReference type="InterPro" id="IPR036909">
    <property type="entry name" value="Cyt_c-like_dom_sf"/>
</dbReference>
<evidence type="ECO:0000256" key="1">
    <source>
        <dbReference type="ARBA" id="ARBA00022617"/>
    </source>
</evidence>
<dbReference type="Pfam" id="PF07624">
    <property type="entry name" value="PSD2"/>
    <property type="match status" value="1"/>
</dbReference>
<dbReference type="GO" id="GO:0046872">
    <property type="term" value="F:metal ion binding"/>
    <property type="evidence" value="ECO:0007669"/>
    <property type="project" value="UniProtKB-KW"/>
</dbReference>
<dbReference type="KEGG" id="aagg:ETAA8_16330"/>
<evidence type="ECO:0000313" key="9">
    <source>
        <dbReference type="Proteomes" id="UP000315017"/>
    </source>
</evidence>
<feature type="signal peptide" evidence="6">
    <location>
        <begin position="1"/>
        <end position="28"/>
    </location>
</feature>
<name>A0A517Y8K2_9BACT</name>
<keyword evidence="1 4" id="KW-0349">Heme</keyword>
<dbReference type="InterPro" id="IPR009056">
    <property type="entry name" value="Cyt_c-like_dom"/>
</dbReference>
<evidence type="ECO:0000256" key="5">
    <source>
        <dbReference type="SAM" id="MobiDB-lite"/>
    </source>
</evidence>
<evidence type="ECO:0000256" key="6">
    <source>
        <dbReference type="SAM" id="SignalP"/>
    </source>
</evidence>
<dbReference type="Pfam" id="PF07627">
    <property type="entry name" value="PSCyt3"/>
    <property type="match status" value="1"/>
</dbReference>
<dbReference type="OrthoDB" id="7933886at2"/>
<dbReference type="InterPro" id="IPR013036">
    <property type="entry name" value="DUF1587"/>
</dbReference>
<dbReference type="InterPro" id="IPR011478">
    <property type="entry name" value="DUF1585"/>
</dbReference>
<keyword evidence="3 4" id="KW-0408">Iron</keyword>
<gene>
    <name evidence="8" type="ORF">ETAA8_16330</name>
</gene>
<accession>A0A517Y8K2</accession>
<keyword evidence="9" id="KW-1185">Reference proteome</keyword>
<evidence type="ECO:0000256" key="2">
    <source>
        <dbReference type="ARBA" id="ARBA00022723"/>
    </source>
</evidence>
<dbReference type="InterPro" id="IPR013039">
    <property type="entry name" value="DUF1588"/>
</dbReference>
<feature type="domain" description="Cytochrome c" evidence="7">
    <location>
        <begin position="35"/>
        <end position="118"/>
    </location>
</feature>
<sequence length="868" mass="96344" precursor="true">MTANSQPQTTMKHLLTIAALIMTSQAWSASAEQPLESAYADKVVPFLKQHCISCHGAAKQEGTVRFDGPMPDLIDAKLAEQWLTAKRLMAQGEMPPEGKPRPTADELTNVLAWIDAVAARAATVTRGGIGRRALRRLTPREYVSTALDVLGLTFPHFATDLSKRLPTDTAPDGFTNDSNQQTTQPLLLRRSLDLAEQLVDVALPEEPHSSPIRYEMDLREFVAQATEKPSKPLSIFAAFRDDVPAAVDGEPPASLSLVGRWSGPNNGRRPQATTRLDAKRGILLAPNPVIIGNPMECLTFKFPLVPDRGLLRLRARAGARIPARETAPVLRLSIAREFTIVPVGEIVVTAPSDDPAEYVLEAPLALVDADWKGINRDGHLVLQIDNAAALMTPTLREPDDKRKEGEIPLPTRNELIVSSLSVEVVKTPSRSPALLASAKEGETERDRARRSLQSSLPRAFRRPASPSEVDAYLGLFDAERARGTSFLAAYKASLTAALISPQTFYLIEPKETQQRPLTAWELASRLSYLAWGTAPDDELRARAANGSLLQEDELRRQLARLLDDPRSYALCREFARQWLDLDSVLHLDQATVLDRLTINQKEDVPWYEDVLRRDLVEEAPRLFEELLQKNRPVESLVNCEFVVINDRLARFYGIDGVSGHQFRAVPAPTDRRGGLLTQAGCIAAGSHGRERAEILRGVYLIERILGIDIPTPPGNVQPLDVQLNIDKNLRKLSPREHVEAHSSVNTCAVCHQRIDPLGFVWDQYDLFGRLRRDKEGKLVAAKTNGKLPDKTPFADIDEFRKRLIEPSSTTPRFADAFNRRLYAYVLGRSLDHGDDKHLSSIQSTTTKTEGGLRDLLTAMVLSEPFRNK</sequence>
<dbReference type="Pfam" id="PF07637">
    <property type="entry name" value="PSD5"/>
    <property type="match status" value="1"/>
</dbReference>
<dbReference type="GO" id="GO:0020037">
    <property type="term" value="F:heme binding"/>
    <property type="evidence" value="ECO:0007669"/>
    <property type="project" value="InterPro"/>
</dbReference>
<organism evidence="8 9">
    <name type="scientific">Anatilimnocola aggregata</name>
    <dbReference type="NCBI Taxonomy" id="2528021"/>
    <lineage>
        <taxon>Bacteria</taxon>
        <taxon>Pseudomonadati</taxon>
        <taxon>Planctomycetota</taxon>
        <taxon>Planctomycetia</taxon>
        <taxon>Pirellulales</taxon>
        <taxon>Pirellulaceae</taxon>
        <taxon>Anatilimnocola</taxon>
    </lineage>
</organism>
<evidence type="ECO:0000259" key="7">
    <source>
        <dbReference type="PROSITE" id="PS51007"/>
    </source>
</evidence>
<dbReference type="Pfam" id="PF13442">
    <property type="entry name" value="Cytochrome_CBB3"/>
    <property type="match status" value="1"/>
</dbReference>
<feature type="chain" id="PRO_5021757883" description="Cytochrome c domain-containing protein" evidence="6">
    <location>
        <begin position="29"/>
        <end position="868"/>
    </location>
</feature>
<evidence type="ECO:0000256" key="4">
    <source>
        <dbReference type="PROSITE-ProRule" id="PRU00433"/>
    </source>
</evidence>
<dbReference type="InterPro" id="IPR013042">
    <property type="entry name" value="DUF1592"/>
</dbReference>
<dbReference type="SUPFAM" id="SSF46626">
    <property type="entry name" value="Cytochrome c"/>
    <property type="match status" value="1"/>
</dbReference>
<feature type="compositionally biased region" description="Basic and acidic residues" evidence="5">
    <location>
        <begin position="439"/>
        <end position="449"/>
    </location>
</feature>
<protein>
    <recommendedName>
        <fullName evidence="7">Cytochrome c domain-containing protein</fullName>
    </recommendedName>
</protein>
<evidence type="ECO:0000256" key="3">
    <source>
        <dbReference type="ARBA" id="ARBA00023004"/>
    </source>
</evidence>
<reference evidence="8 9" key="1">
    <citation type="submission" date="2019-02" db="EMBL/GenBank/DDBJ databases">
        <title>Deep-cultivation of Planctomycetes and their phenomic and genomic characterization uncovers novel biology.</title>
        <authorList>
            <person name="Wiegand S."/>
            <person name="Jogler M."/>
            <person name="Boedeker C."/>
            <person name="Pinto D."/>
            <person name="Vollmers J."/>
            <person name="Rivas-Marin E."/>
            <person name="Kohn T."/>
            <person name="Peeters S.H."/>
            <person name="Heuer A."/>
            <person name="Rast P."/>
            <person name="Oberbeckmann S."/>
            <person name="Bunk B."/>
            <person name="Jeske O."/>
            <person name="Meyerdierks A."/>
            <person name="Storesund J.E."/>
            <person name="Kallscheuer N."/>
            <person name="Luecker S."/>
            <person name="Lage O.M."/>
            <person name="Pohl T."/>
            <person name="Merkel B.J."/>
            <person name="Hornburger P."/>
            <person name="Mueller R.-W."/>
            <person name="Bruemmer F."/>
            <person name="Labrenz M."/>
            <person name="Spormann A.M."/>
            <person name="Op den Camp H."/>
            <person name="Overmann J."/>
            <person name="Amann R."/>
            <person name="Jetten M.S.M."/>
            <person name="Mascher T."/>
            <person name="Medema M.H."/>
            <person name="Devos D.P."/>
            <person name="Kaster A.-K."/>
            <person name="Ovreas L."/>
            <person name="Rohde M."/>
            <person name="Galperin M.Y."/>
            <person name="Jogler C."/>
        </authorList>
    </citation>
    <scope>NUCLEOTIDE SEQUENCE [LARGE SCALE GENOMIC DNA]</scope>
    <source>
        <strain evidence="8 9">ETA_A8</strain>
    </source>
</reference>
<feature type="region of interest" description="Disordered" evidence="5">
    <location>
        <begin position="433"/>
        <end position="462"/>
    </location>
</feature>
<dbReference type="PROSITE" id="PS51007">
    <property type="entry name" value="CYTC"/>
    <property type="match status" value="1"/>
</dbReference>
<keyword evidence="2 4" id="KW-0479">Metal-binding</keyword>
<dbReference type="Proteomes" id="UP000315017">
    <property type="component" value="Chromosome"/>
</dbReference>
<dbReference type="GO" id="GO:0009055">
    <property type="term" value="F:electron transfer activity"/>
    <property type="evidence" value="ECO:0007669"/>
    <property type="project" value="InterPro"/>
</dbReference>
<proteinExistence type="predicted"/>